<dbReference type="AlphaFoldDB" id="A0AAW1TZ70"/>
<sequence length="109" mass="12218">MSDIADKKHCVFCAQDATSNKLIKFTPEILKKCLVVMEFRRTKPARRKSLSNYSDVNLSSEKSLNDYYHAQCYKLYTAVRIPVVSTITPIADTSTDNSVSGLSQAPHCL</sequence>
<gene>
    <name evidence="1" type="ORF">WA026_020361</name>
</gene>
<comment type="caution">
    <text evidence="1">The sequence shown here is derived from an EMBL/GenBank/DDBJ whole genome shotgun (WGS) entry which is preliminary data.</text>
</comment>
<reference evidence="1 2" key="1">
    <citation type="submission" date="2023-03" db="EMBL/GenBank/DDBJ databases">
        <title>Genome insight into feeding habits of ladybird beetles.</title>
        <authorList>
            <person name="Li H.-S."/>
            <person name="Huang Y.-H."/>
            <person name="Pang H."/>
        </authorList>
    </citation>
    <scope>NUCLEOTIDE SEQUENCE [LARGE SCALE GENOMIC DNA]</scope>
    <source>
        <strain evidence="1">SYSU_2023b</strain>
        <tissue evidence="1">Whole body</tissue>
    </source>
</reference>
<keyword evidence="2" id="KW-1185">Reference proteome</keyword>
<name>A0AAW1TZ70_9CUCU</name>
<dbReference type="EMBL" id="JARQZJ010000014">
    <property type="protein sequence ID" value="KAK9873016.1"/>
    <property type="molecule type" value="Genomic_DNA"/>
</dbReference>
<accession>A0AAW1TZ70</accession>
<proteinExistence type="predicted"/>
<protein>
    <submittedName>
        <fullName evidence="1">Uncharacterized protein</fullName>
    </submittedName>
</protein>
<evidence type="ECO:0000313" key="1">
    <source>
        <dbReference type="EMBL" id="KAK9873016.1"/>
    </source>
</evidence>
<organism evidence="1 2">
    <name type="scientific">Henosepilachna vigintioctopunctata</name>
    <dbReference type="NCBI Taxonomy" id="420089"/>
    <lineage>
        <taxon>Eukaryota</taxon>
        <taxon>Metazoa</taxon>
        <taxon>Ecdysozoa</taxon>
        <taxon>Arthropoda</taxon>
        <taxon>Hexapoda</taxon>
        <taxon>Insecta</taxon>
        <taxon>Pterygota</taxon>
        <taxon>Neoptera</taxon>
        <taxon>Endopterygota</taxon>
        <taxon>Coleoptera</taxon>
        <taxon>Polyphaga</taxon>
        <taxon>Cucujiformia</taxon>
        <taxon>Coccinelloidea</taxon>
        <taxon>Coccinellidae</taxon>
        <taxon>Epilachninae</taxon>
        <taxon>Epilachnini</taxon>
        <taxon>Henosepilachna</taxon>
    </lineage>
</organism>
<dbReference type="Proteomes" id="UP001431783">
    <property type="component" value="Unassembled WGS sequence"/>
</dbReference>
<evidence type="ECO:0000313" key="2">
    <source>
        <dbReference type="Proteomes" id="UP001431783"/>
    </source>
</evidence>